<reference evidence="3" key="2">
    <citation type="submission" date="2020-04" db="EMBL/GenBank/DDBJ databases">
        <authorList>
            <consortium name="NCBI Genome Project"/>
        </authorList>
    </citation>
    <scope>NUCLEOTIDE SEQUENCE</scope>
    <source>
        <strain evidence="3">CBS 342.82</strain>
    </source>
</reference>
<dbReference type="SUPFAM" id="SSF51735">
    <property type="entry name" value="NAD(P)-binding Rossmann-fold domains"/>
    <property type="match status" value="1"/>
</dbReference>
<dbReference type="RefSeq" id="XP_033457934.1">
    <property type="nucleotide sequence ID" value="XM_033606531.1"/>
</dbReference>
<dbReference type="InterPro" id="IPR002347">
    <property type="entry name" value="SDR_fam"/>
</dbReference>
<name>A0A6J3LZ19_9PEZI</name>
<reference evidence="3" key="1">
    <citation type="submission" date="2020-01" db="EMBL/GenBank/DDBJ databases">
        <authorList>
            <consortium name="DOE Joint Genome Institute"/>
            <person name="Haridas S."/>
            <person name="Albert R."/>
            <person name="Binder M."/>
            <person name="Bloem J."/>
            <person name="Labutti K."/>
            <person name="Salamov A."/>
            <person name="Andreopoulos B."/>
            <person name="Baker S.E."/>
            <person name="Barry K."/>
            <person name="Bills G."/>
            <person name="Bluhm B.H."/>
            <person name="Cannon C."/>
            <person name="Castanera R."/>
            <person name="Culley D.E."/>
            <person name="Daum C."/>
            <person name="Ezra D."/>
            <person name="Gonzalez J.B."/>
            <person name="Henrissat B."/>
            <person name="Kuo A."/>
            <person name="Liang C."/>
            <person name="Lipzen A."/>
            <person name="Lutzoni F."/>
            <person name="Magnuson J."/>
            <person name="Mondo S."/>
            <person name="Nolan M."/>
            <person name="Ohm R."/>
            <person name="Pangilinan J."/>
            <person name="Park H.-J."/>
            <person name="Ramirez L."/>
            <person name="Alfaro M."/>
            <person name="Sun H."/>
            <person name="Tritt A."/>
            <person name="Yoshinaga Y."/>
            <person name="Zwiers L.-H."/>
            <person name="Turgeon B.G."/>
            <person name="Goodwin S.B."/>
            <person name="Spatafora J.W."/>
            <person name="Crous P.W."/>
            <person name="Grigoriev I.V."/>
        </authorList>
    </citation>
    <scope>NUCLEOTIDE SEQUENCE</scope>
    <source>
        <strain evidence="3">CBS 342.82</strain>
    </source>
</reference>
<evidence type="ECO:0000313" key="2">
    <source>
        <dbReference type="Proteomes" id="UP000504637"/>
    </source>
</evidence>
<organism evidence="3">
    <name type="scientific">Dissoconium aciculare CBS 342.82</name>
    <dbReference type="NCBI Taxonomy" id="1314786"/>
    <lineage>
        <taxon>Eukaryota</taxon>
        <taxon>Fungi</taxon>
        <taxon>Dikarya</taxon>
        <taxon>Ascomycota</taxon>
        <taxon>Pezizomycotina</taxon>
        <taxon>Dothideomycetes</taxon>
        <taxon>Dothideomycetidae</taxon>
        <taxon>Mycosphaerellales</taxon>
        <taxon>Dissoconiaceae</taxon>
        <taxon>Dissoconium</taxon>
    </lineage>
</organism>
<dbReference type="PANTHER" id="PTHR43157">
    <property type="entry name" value="PHOSPHATIDYLINOSITOL-GLYCAN BIOSYNTHESIS CLASS F PROTEIN-RELATED"/>
    <property type="match status" value="1"/>
</dbReference>
<keyword evidence="2" id="KW-1185">Reference proteome</keyword>
<dbReference type="PRINTS" id="PR00081">
    <property type="entry name" value="GDHRDH"/>
</dbReference>
<dbReference type="GeneID" id="54364331"/>
<evidence type="ECO:0000313" key="3">
    <source>
        <dbReference type="RefSeq" id="XP_033457934.1"/>
    </source>
</evidence>
<dbReference type="InterPro" id="IPR036291">
    <property type="entry name" value="NAD(P)-bd_dom_sf"/>
</dbReference>
<evidence type="ECO:0000256" key="1">
    <source>
        <dbReference type="ARBA" id="ARBA00023002"/>
    </source>
</evidence>
<gene>
    <name evidence="3" type="ORF">K489DRAFT_389679</name>
</gene>
<dbReference type="GO" id="GO:0016491">
    <property type="term" value="F:oxidoreductase activity"/>
    <property type="evidence" value="ECO:0007669"/>
    <property type="project" value="UniProtKB-KW"/>
</dbReference>
<dbReference type="Gene3D" id="3.40.50.720">
    <property type="entry name" value="NAD(P)-binding Rossmann-like Domain"/>
    <property type="match status" value="1"/>
</dbReference>
<sequence length="301" mass="33250">MSSIVELAIGKWYPPAATHPSMFGRSVIVTGANTGIGLEAALKFVRLGAKTVVLAVRTLSKGEKARESILARAGRFNARVEVWPCDMLDYTSLRALADRAQRELDGKLDYVVLNAGALSAELTWSMYGWETMLQVHVLSTTLLALLLLPLLEAARTEEFTPVLEFVSSTGHWLVPRPVGLLPGTREAKRPLEVYNQRRTGTLPFSQYSYSKLFLMYAQAGLLKDVPALARDPPDVYCVAVCPGAVWSDIHKDYFPALAQFKDFLGSIFARNTEEGARTYISALTLGREGHGQFWTSDVIRP</sequence>
<reference evidence="3" key="3">
    <citation type="submission" date="2025-08" db="UniProtKB">
        <authorList>
            <consortium name="RefSeq"/>
        </authorList>
    </citation>
    <scope>IDENTIFICATION</scope>
    <source>
        <strain evidence="3">CBS 342.82</strain>
    </source>
</reference>
<accession>A0A6J3LZ19</accession>
<dbReference type="Proteomes" id="UP000504637">
    <property type="component" value="Unplaced"/>
</dbReference>
<dbReference type="PANTHER" id="PTHR43157:SF22">
    <property type="entry name" value="SHORT-CHAIN DEHYDROGENASE_REDUCTASE PHMF"/>
    <property type="match status" value="1"/>
</dbReference>
<keyword evidence="1" id="KW-0560">Oxidoreductase</keyword>
<dbReference type="OrthoDB" id="542013at2759"/>
<protein>
    <submittedName>
        <fullName evidence="3">Short-chain dehydrogenases/reductase</fullName>
    </submittedName>
</protein>
<dbReference type="Pfam" id="PF00106">
    <property type="entry name" value="adh_short"/>
    <property type="match status" value="1"/>
</dbReference>
<dbReference type="AlphaFoldDB" id="A0A6J3LZ19"/>
<proteinExistence type="predicted"/>